<reference evidence="2" key="1">
    <citation type="submission" date="2016-11" db="UniProtKB">
        <authorList>
            <consortium name="WormBaseParasite"/>
        </authorList>
    </citation>
    <scope>IDENTIFICATION</scope>
</reference>
<sequence length="170" mass="19882">MGESNDSIQPDNNQISIHGRYPFDFEAKELKLLPKTLKLRLIPVLFSGFWAGKEAIPLMKLEDIEEILNQKTEGRPLDEIFNDVESWCLETGFYKNTFAKLVLRITDLNQLRRRVLQGVCWKFLNENTQTGRGFIRVVNFLDQREAVQKQILATLILNYKQKKKKERIAI</sequence>
<proteinExistence type="predicted"/>
<dbReference type="Proteomes" id="UP000095282">
    <property type="component" value="Unplaced"/>
</dbReference>
<dbReference type="AlphaFoldDB" id="A0A1I7UVE7"/>
<protein>
    <submittedName>
        <fullName evidence="2">Uncharacterized protein</fullName>
    </submittedName>
</protein>
<evidence type="ECO:0000313" key="2">
    <source>
        <dbReference type="WBParaSite" id="Csp11.Scaffold630.g19735.t1"/>
    </source>
</evidence>
<accession>A0A1I7UVE7</accession>
<keyword evidence="1" id="KW-1185">Reference proteome</keyword>
<organism evidence="1 2">
    <name type="scientific">Caenorhabditis tropicalis</name>
    <dbReference type="NCBI Taxonomy" id="1561998"/>
    <lineage>
        <taxon>Eukaryota</taxon>
        <taxon>Metazoa</taxon>
        <taxon>Ecdysozoa</taxon>
        <taxon>Nematoda</taxon>
        <taxon>Chromadorea</taxon>
        <taxon>Rhabditida</taxon>
        <taxon>Rhabditina</taxon>
        <taxon>Rhabditomorpha</taxon>
        <taxon>Rhabditoidea</taxon>
        <taxon>Rhabditidae</taxon>
        <taxon>Peloderinae</taxon>
        <taxon>Caenorhabditis</taxon>
    </lineage>
</organism>
<dbReference type="WBParaSite" id="Csp11.Scaffold630.g19735.t1">
    <property type="protein sequence ID" value="Csp11.Scaffold630.g19735.t1"/>
    <property type="gene ID" value="Csp11.Scaffold630.g19735"/>
</dbReference>
<evidence type="ECO:0000313" key="1">
    <source>
        <dbReference type="Proteomes" id="UP000095282"/>
    </source>
</evidence>
<name>A0A1I7UVE7_9PELO</name>